<feature type="transmembrane region" description="Helical" evidence="1">
    <location>
        <begin position="150"/>
        <end position="168"/>
    </location>
</feature>
<keyword evidence="1" id="KW-1133">Transmembrane helix</keyword>
<feature type="transmembrane region" description="Helical" evidence="1">
    <location>
        <begin position="88"/>
        <end position="115"/>
    </location>
</feature>
<feature type="transmembrane region" description="Helical" evidence="1">
    <location>
        <begin position="188"/>
        <end position="207"/>
    </location>
</feature>
<keyword evidence="1" id="KW-0812">Transmembrane</keyword>
<proteinExistence type="predicted"/>
<feature type="transmembrane region" description="Helical" evidence="1">
    <location>
        <begin position="46"/>
        <end position="67"/>
    </location>
</feature>
<dbReference type="EMBL" id="JABEYB010000021">
    <property type="protein sequence ID" value="NNU78277.1"/>
    <property type="molecule type" value="Genomic_DNA"/>
</dbReference>
<dbReference type="Proteomes" id="UP000531659">
    <property type="component" value="Unassembled WGS sequence"/>
</dbReference>
<evidence type="ECO:0000313" key="3">
    <source>
        <dbReference type="Proteomes" id="UP000531659"/>
    </source>
</evidence>
<keyword evidence="1" id="KW-0472">Membrane</keyword>
<sequence>MIGILNVLQISKVNLRIAFRNNILFSIAILISTPIIFSITNLDFSMAAKICEQFTVMIGVVILVPIFTPEEDRNIKETINAKAISPMFVYIIRILIAVILIISLIALFVNILIYLGGTFTSGRLIMGTFASALFLGGLGLFIASLTENISIGYMIPIVYFVFDIMTKGKYTKNLFLFSLMNNSFKEKYYLLIAAVVLIILSLLVYWVKNSKA</sequence>
<protein>
    <submittedName>
        <fullName evidence="2">ABC transporter permease</fullName>
    </submittedName>
</protein>
<evidence type="ECO:0000256" key="1">
    <source>
        <dbReference type="SAM" id="Phobius"/>
    </source>
</evidence>
<feature type="transmembrane region" description="Helical" evidence="1">
    <location>
        <begin position="21"/>
        <end position="40"/>
    </location>
</feature>
<feature type="transmembrane region" description="Helical" evidence="1">
    <location>
        <begin position="121"/>
        <end position="143"/>
    </location>
</feature>
<dbReference type="RefSeq" id="WP_171298854.1">
    <property type="nucleotide sequence ID" value="NZ_CP087098.1"/>
</dbReference>
<name>A0A7Y3T190_9CLOT</name>
<accession>A0A7Y3T190</accession>
<evidence type="ECO:0000313" key="2">
    <source>
        <dbReference type="EMBL" id="NNU78277.1"/>
    </source>
</evidence>
<gene>
    <name evidence="2" type="ORF">HLQ16_20405</name>
</gene>
<comment type="caution">
    <text evidence="2">The sequence shown here is derived from an EMBL/GenBank/DDBJ whole genome shotgun (WGS) entry which is preliminary data.</text>
</comment>
<reference evidence="2 3" key="1">
    <citation type="submission" date="2020-05" db="EMBL/GenBank/DDBJ databases">
        <title>Complete genome of Clostridium estertheticum subspecies estertheticum, isolated from Vacuum packed lamb meat from New Zealand imported to Switzerland.</title>
        <authorList>
            <person name="Wambui J."/>
            <person name="Stevens M.J.A."/>
            <person name="Stephan R."/>
        </authorList>
    </citation>
    <scope>NUCLEOTIDE SEQUENCE [LARGE SCALE GENOMIC DNA]</scope>
    <source>
        <strain evidence="2 3">CEST001</strain>
    </source>
</reference>
<dbReference type="AlphaFoldDB" id="A0A7Y3T190"/>
<organism evidence="2 3">
    <name type="scientific">Clostridium estertheticum</name>
    <dbReference type="NCBI Taxonomy" id="238834"/>
    <lineage>
        <taxon>Bacteria</taxon>
        <taxon>Bacillati</taxon>
        <taxon>Bacillota</taxon>
        <taxon>Clostridia</taxon>
        <taxon>Eubacteriales</taxon>
        <taxon>Clostridiaceae</taxon>
        <taxon>Clostridium</taxon>
    </lineage>
</organism>